<dbReference type="OrthoDB" id="3944128at2759"/>
<reference evidence="1 2" key="1">
    <citation type="submission" date="2015-02" db="EMBL/GenBank/DDBJ databases">
        <title>Draft genome sequence of Aspergillus parasiticus SU-1.</title>
        <authorList>
            <person name="Yu J."/>
            <person name="Fedorova N."/>
            <person name="Yin Y."/>
            <person name="Losada L."/>
            <person name="Zafar N."/>
            <person name="Taujale R."/>
            <person name="Ehrlich K.C."/>
            <person name="Bhatnagar D."/>
            <person name="Cleveland T.E."/>
            <person name="Bennett J.W."/>
            <person name="Nierman W.C."/>
        </authorList>
    </citation>
    <scope>NUCLEOTIDE SEQUENCE [LARGE SCALE GENOMIC DNA]</scope>
    <source>
        <strain evidence="2">ATCC 56775 / NRRL 5862 / SRRC 143 / SU-1</strain>
    </source>
</reference>
<dbReference type="AlphaFoldDB" id="A0A0F0I642"/>
<evidence type="ECO:0000313" key="1">
    <source>
        <dbReference type="EMBL" id="KJK63234.1"/>
    </source>
</evidence>
<dbReference type="Proteomes" id="UP000033540">
    <property type="component" value="Unassembled WGS sequence"/>
</dbReference>
<dbReference type="EMBL" id="JZEE01000580">
    <property type="protein sequence ID" value="KJK63234.1"/>
    <property type="molecule type" value="Genomic_DNA"/>
</dbReference>
<dbReference type="InterPro" id="IPR051678">
    <property type="entry name" value="AGP_Transferase"/>
</dbReference>
<organism evidence="1 2">
    <name type="scientific">Aspergillus parasiticus (strain ATCC 56775 / NRRL 5862 / SRRC 143 / SU-1)</name>
    <dbReference type="NCBI Taxonomy" id="1403190"/>
    <lineage>
        <taxon>Eukaryota</taxon>
        <taxon>Fungi</taxon>
        <taxon>Dikarya</taxon>
        <taxon>Ascomycota</taxon>
        <taxon>Pezizomycotina</taxon>
        <taxon>Eurotiomycetes</taxon>
        <taxon>Eurotiomycetidae</taxon>
        <taxon>Eurotiales</taxon>
        <taxon>Aspergillaceae</taxon>
        <taxon>Aspergillus</taxon>
        <taxon>Aspergillus subgen. Circumdati</taxon>
    </lineage>
</organism>
<protein>
    <submittedName>
        <fullName evidence="1">Uncharacterized protein</fullName>
    </submittedName>
</protein>
<evidence type="ECO:0000313" key="2">
    <source>
        <dbReference type="Proteomes" id="UP000033540"/>
    </source>
</evidence>
<proteinExistence type="predicted"/>
<sequence length="813" mass="90730">MDPVQIPYHRQFQYCFKIKFINNCGAVIRFPIPGAIMFPEEKVRTEVSIMQYVLEKTSNKIPTQVPSIVRWVETKESPSDLGPFIIMNYIHHMGNMGDLLEMPGRQGGQPPVLNPDLKSARLEALYGELAKIVLSLSTLTLSRIGSVAKNTNSTTPIGNTDHNRNEANIDADVDVDALADDVRRKFLARFLFQKLVRDQELRKGLENWCTEYEKALQIFLAALRKCEEESIQKKLLVEGQRLSSRMRDSWQNGDFWITYAARNNFAFDTIYWEKIDQRFFGPTTYEDDNICDIWRKRLHLLEPEEKSIMEEYVNLKLKYRNTWRLVWDPDEYTNYKVEMVSVIFVLSLLGVAFANPALPRDTPSGSISSAVHSSASITLSVPSSEPTCYTSSQWLVISNTSVFWPTSTDYLYGPTTGPGASDVICAAQWMQYDERSRGLSSLGPTKTTTVTLYSPTSTGACRTSILPEQYSNVHTGPVTTLCDGVARALGPRETATEYYPGTGPCSTFSESRIETTTVNREPSASPTCIAELEGCIGVWQTYSSLSSEYAASITSPIPGDTRSPLRPAHCPNTAREYPEENPCSECHFIPGTATMFYWPVTTANGDLCAQNGSTIPATQTGDGPNTAILDDYTLVSPSVYISFTSINAWSNRRHGHQCGERYSNQLISIHPTAVTSLREHRNARYPSEGTPYPFNFAEFLPQTVGNYTQSLIPWPQYRGGSQCPLYDPSCTMVRDDYMPFIEVPQEAADIDSHWERCSRRWLVPAVTMVPIVDGTAVAPTPTGEPEVVAVEADAVPEGMVEAPTPTPTAELGW</sequence>
<dbReference type="PANTHER" id="PTHR21310">
    <property type="entry name" value="AMINOGLYCOSIDE PHOSPHOTRANSFERASE-RELATED-RELATED"/>
    <property type="match status" value="1"/>
</dbReference>
<gene>
    <name evidence="1" type="ORF">P875_00033902</name>
</gene>
<accession>A0A0F0I642</accession>
<dbReference type="STRING" id="1403190.A0A0F0I642"/>
<dbReference type="PANTHER" id="PTHR21310:SF37">
    <property type="entry name" value="AMINOGLYCOSIDE PHOSPHOTRANSFERASE DOMAIN-CONTAINING PROTEIN"/>
    <property type="match status" value="1"/>
</dbReference>
<comment type="caution">
    <text evidence="1">The sequence shown here is derived from an EMBL/GenBank/DDBJ whole genome shotgun (WGS) entry which is preliminary data.</text>
</comment>
<name>A0A0F0I642_ASPPU</name>